<comment type="caution">
    <text evidence="1">The sequence shown here is derived from an EMBL/GenBank/DDBJ whole genome shotgun (WGS) entry which is preliminary data.</text>
</comment>
<reference evidence="1 2" key="1">
    <citation type="journal article" date="2016" name="Nat. Commun.">
        <title>Thousands of microbial genomes shed light on interconnected biogeochemical processes in an aquifer system.</title>
        <authorList>
            <person name="Anantharaman K."/>
            <person name="Brown C.T."/>
            <person name="Hug L.A."/>
            <person name="Sharon I."/>
            <person name="Castelle C.J."/>
            <person name="Probst A.J."/>
            <person name="Thomas B.C."/>
            <person name="Singh A."/>
            <person name="Wilkins M.J."/>
            <person name="Karaoz U."/>
            <person name="Brodie E.L."/>
            <person name="Williams K.H."/>
            <person name="Hubbard S.S."/>
            <person name="Banfield J.F."/>
        </authorList>
    </citation>
    <scope>NUCLEOTIDE SEQUENCE [LARGE SCALE GENOMIC DNA]</scope>
</reference>
<gene>
    <name evidence="1" type="ORF">A3A21_03175</name>
</gene>
<evidence type="ECO:0000313" key="1">
    <source>
        <dbReference type="EMBL" id="OGG40393.1"/>
    </source>
</evidence>
<protein>
    <submittedName>
        <fullName evidence="1">Uncharacterized protein</fullName>
    </submittedName>
</protein>
<name>A0A1F6BU87_9BACT</name>
<proteinExistence type="predicted"/>
<sequence>MFPGNFSGRLDEWRSIQEIQIHSVRFAKLRFIEDHANWNEAGEVFIAILHATERPVEKKLPALSVSSLFWQARTRKRAAELVQT</sequence>
<accession>A0A1F6BU87</accession>
<dbReference type="AlphaFoldDB" id="A0A1F6BU87"/>
<organism evidence="1 2">
    <name type="scientific">Candidatus Jorgensenbacteria bacterium RIFCSPLOWO2_01_FULL_45_25b</name>
    <dbReference type="NCBI Taxonomy" id="1798471"/>
    <lineage>
        <taxon>Bacteria</taxon>
        <taxon>Candidatus Joergenseniibacteriota</taxon>
    </lineage>
</organism>
<evidence type="ECO:0000313" key="2">
    <source>
        <dbReference type="Proteomes" id="UP000176996"/>
    </source>
</evidence>
<dbReference type="Proteomes" id="UP000176996">
    <property type="component" value="Unassembled WGS sequence"/>
</dbReference>
<dbReference type="EMBL" id="MFKK01000027">
    <property type="protein sequence ID" value="OGG40393.1"/>
    <property type="molecule type" value="Genomic_DNA"/>
</dbReference>